<dbReference type="AlphaFoldDB" id="A0A1Q9EFZ5"/>
<dbReference type="OrthoDB" id="10337301at2759"/>
<protein>
    <submittedName>
        <fullName evidence="1">Uncharacterized protein</fullName>
    </submittedName>
</protein>
<organism evidence="1 2">
    <name type="scientific">Symbiodinium microadriaticum</name>
    <name type="common">Dinoflagellate</name>
    <name type="synonym">Zooxanthella microadriatica</name>
    <dbReference type="NCBI Taxonomy" id="2951"/>
    <lineage>
        <taxon>Eukaryota</taxon>
        <taxon>Sar</taxon>
        <taxon>Alveolata</taxon>
        <taxon>Dinophyceae</taxon>
        <taxon>Suessiales</taxon>
        <taxon>Symbiodiniaceae</taxon>
        <taxon>Symbiodinium</taxon>
    </lineage>
</organism>
<sequence>MQWLKRHHSASVELLQGKWGHNKSDNKSNKSFSVLTRIPWTLAFPAYDQKRLSPDACTGKCTPRYQLYTDRRRLWEKHVADMKAALQKEQLRFQKPFAGRFEKGMAELSEIVAFDKGGVLSLPHFSGIKWHQESALTWQVQLLNDKEAENGSNTLIEASFGLDLAADMQCVVAFLELFFAFTAGEGKDLPVVFVQCR</sequence>
<dbReference type="EMBL" id="LSRX01000162">
    <property type="protein sequence ID" value="OLQ06355.1"/>
    <property type="molecule type" value="Genomic_DNA"/>
</dbReference>
<gene>
    <name evidence="1" type="ORF">AK812_SmicGene10379</name>
</gene>
<evidence type="ECO:0000313" key="1">
    <source>
        <dbReference type="EMBL" id="OLQ06355.1"/>
    </source>
</evidence>
<comment type="caution">
    <text evidence="1">The sequence shown here is derived from an EMBL/GenBank/DDBJ whole genome shotgun (WGS) entry which is preliminary data.</text>
</comment>
<evidence type="ECO:0000313" key="2">
    <source>
        <dbReference type="Proteomes" id="UP000186817"/>
    </source>
</evidence>
<reference evidence="1 2" key="1">
    <citation type="submission" date="2016-02" db="EMBL/GenBank/DDBJ databases">
        <title>Genome analysis of coral dinoflagellate symbionts highlights evolutionary adaptations to a symbiotic lifestyle.</title>
        <authorList>
            <person name="Aranda M."/>
            <person name="Li Y."/>
            <person name="Liew Y.J."/>
            <person name="Baumgarten S."/>
            <person name="Simakov O."/>
            <person name="Wilson M."/>
            <person name="Piel J."/>
            <person name="Ashoor H."/>
            <person name="Bougouffa S."/>
            <person name="Bajic V.B."/>
            <person name="Ryu T."/>
            <person name="Ravasi T."/>
            <person name="Bayer T."/>
            <person name="Micklem G."/>
            <person name="Kim H."/>
            <person name="Bhak J."/>
            <person name="Lajeunesse T.C."/>
            <person name="Voolstra C.R."/>
        </authorList>
    </citation>
    <scope>NUCLEOTIDE SEQUENCE [LARGE SCALE GENOMIC DNA]</scope>
    <source>
        <strain evidence="1 2">CCMP2467</strain>
    </source>
</reference>
<accession>A0A1Q9EFZ5</accession>
<keyword evidence="2" id="KW-1185">Reference proteome</keyword>
<proteinExistence type="predicted"/>
<dbReference type="Proteomes" id="UP000186817">
    <property type="component" value="Unassembled WGS sequence"/>
</dbReference>
<name>A0A1Q9EFZ5_SYMMI</name>